<dbReference type="AlphaFoldDB" id="A0A1G6ZMI9"/>
<dbReference type="Proteomes" id="UP000198922">
    <property type="component" value="Unassembled WGS sequence"/>
</dbReference>
<dbReference type="OrthoDB" id="7816979at2"/>
<evidence type="ECO:0000313" key="1">
    <source>
        <dbReference type="EMBL" id="SDE03878.1"/>
    </source>
</evidence>
<gene>
    <name evidence="1" type="ORF">SAMN04488567_0602</name>
</gene>
<proteinExistence type="predicted"/>
<evidence type="ECO:0008006" key="3">
    <source>
        <dbReference type="Google" id="ProtNLM"/>
    </source>
</evidence>
<sequence length="293" mass="32083">MDIAFHIGAPCTDDDRLLGSVESNRAALAPRGTMVPPIARYRRLLRETVQHLAGGAPEPEGREVLLDAILEEAEREGARRLVLGNPAFLCPPAKVCEAGQFHEMAGFKARSLAALFPGDRIEMFLGIRNPAGYLPAVWGQTRIAGFDDFMSGLDPRRIRWSDVIARLLAAAPEARLTVWCDEDAPLIWGELIRRIADLPAGSTVEGASDMAAALMPEEGAARLRDYLAQQRPPEAARPRIVSAFLDRYARPEALRQPVEVPGWDAVLLADLSARYEADLDRIAAMDRVTLVTA</sequence>
<protein>
    <recommendedName>
        <fullName evidence="3">Sulfotransferase family protein</fullName>
    </recommendedName>
</protein>
<accession>A0A1G6ZMI9</accession>
<dbReference type="EMBL" id="FNAT01000001">
    <property type="protein sequence ID" value="SDE03878.1"/>
    <property type="molecule type" value="Genomic_DNA"/>
</dbReference>
<reference evidence="2" key="1">
    <citation type="submission" date="2016-10" db="EMBL/GenBank/DDBJ databases">
        <authorList>
            <person name="Varghese N."/>
            <person name="Submissions S."/>
        </authorList>
    </citation>
    <scope>NUCLEOTIDE SEQUENCE [LARGE SCALE GENOMIC DNA]</scope>
    <source>
        <strain evidence="2">DSM 21424</strain>
    </source>
</reference>
<organism evidence="1 2">
    <name type="scientific">Limimaricola pyoseonensis</name>
    <dbReference type="NCBI Taxonomy" id="521013"/>
    <lineage>
        <taxon>Bacteria</taxon>
        <taxon>Pseudomonadati</taxon>
        <taxon>Pseudomonadota</taxon>
        <taxon>Alphaproteobacteria</taxon>
        <taxon>Rhodobacterales</taxon>
        <taxon>Paracoccaceae</taxon>
        <taxon>Limimaricola</taxon>
    </lineage>
</organism>
<dbReference type="RefSeq" id="WP_090109225.1">
    <property type="nucleotide sequence ID" value="NZ_FNAT01000001.1"/>
</dbReference>
<evidence type="ECO:0000313" key="2">
    <source>
        <dbReference type="Proteomes" id="UP000198922"/>
    </source>
</evidence>
<dbReference type="STRING" id="521013.SAMN04488567_0602"/>
<name>A0A1G6ZMI9_9RHOB</name>
<keyword evidence="2" id="KW-1185">Reference proteome</keyword>